<dbReference type="Pfam" id="PF16153">
    <property type="entry name" value="DUF4861"/>
    <property type="match status" value="1"/>
</dbReference>
<dbReference type="KEGG" id="pseg:D3H65_17235"/>
<proteinExistence type="predicted"/>
<dbReference type="Proteomes" id="UP000263900">
    <property type="component" value="Chromosome"/>
</dbReference>
<dbReference type="EMBL" id="CP032157">
    <property type="protein sequence ID" value="AXY75612.1"/>
    <property type="molecule type" value="Genomic_DNA"/>
</dbReference>
<keyword evidence="2" id="KW-1185">Reference proteome</keyword>
<evidence type="ECO:0000313" key="1">
    <source>
        <dbReference type="EMBL" id="AXY75612.1"/>
    </source>
</evidence>
<dbReference type="OrthoDB" id="258246at2"/>
<dbReference type="AlphaFoldDB" id="A0A3B7MMD0"/>
<protein>
    <submittedName>
        <fullName evidence="1">DUF4861 domain-containing protein</fullName>
    </submittedName>
</protein>
<gene>
    <name evidence="1" type="ORF">D3H65_17235</name>
</gene>
<dbReference type="RefSeq" id="WP_119051493.1">
    <property type="nucleotide sequence ID" value="NZ_CP032157.1"/>
</dbReference>
<name>A0A3B7MMD0_9BACT</name>
<dbReference type="PROSITE" id="PS51257">
    <property type="entry name" value="PROKAR_LIPOPROTEIN"/>
    <property type="match status" value="1"/>
</dbReference>
<dbReference type="InterPro" id="IPR032342">
    <property type="entry name" value="DUF4861"/>
</dbReference>
<sequence>MKLFPLKSVAVWAMVLAITATSCSDKKASQLVIGNTDIERPHELVVVKRSVLETRLDSLPAGKYIILKQEGRPLVVQHDDRDGDGAWDEIAFLVPLQPGEKKVLDIEVSDAPATIKAAVLAHVRHKRKHADNTFGDDLPGDTVPAGQPATDFSKQPLPPFLTEGPAWENDKVGFRLYFDVRNGKDIWGKTTSRMVLDEVGTDTSKNYHAQADWGMDVLKVGKSLGAGSLALQMKDAGGKDTLVRLGGANMGSIVYQKIADGPVRAIFRLQYPAWKPLDSTNVVAVAEEISIWGGQYFYESNVYLTGAPAGSKLVTGIVNLHSHASKTIDTAGCEVLYTYDAQSENKDNLGMALLVSKKLFDSFITTPNANTDVQNTYAVALNTGNEPVTYRFYAGWQPSDPQFASEAAFRNFLSQEIKRSSPVTISWK</sequence>
<evidence type="ECO:0000313" key="2">
    <source>
        <dbReference type="Proteomes" id="UP000263900"/>
    </source>
</evidence>
<organism evidence="1 2">
    <name type="scientific">Paraflavitalea soli</name>
    <dbReference type="NCBI Taxonomy" id="2315862"/>
    <lineage>
        <taxon>Bacteria</taxon>
        <taxon>Pseudomonadati</taxon>
        <taxon>Bacteroidota</taxon>
        <taxon>Chitinophagia</taxon>
        <taxon>Chitinophagales</taxon>
        <taxon>Chitinophagaceae</taxon>
        <taxon>Paraflavitalea</taxon>
    </lineage>
</organism>
<reference evidence="1 2" key="1">
    <citation type="submission" date="2018-09" db="EMBL/GenBank/DDBJ databases">
        <title>Genome sequencing of strain 6GH32-13.</title>
        <authorList>
            <person name="Weon H.-Y."/>
            <person name="Heo J."/>
            <person name="Kwon S.-W."/>
        </authorList>
    </citation>
    <scope>NUCLEOTIDE SEQUENCE [LARGE SCALE GENOMIC DNA]</scope>
    <source>
        <strain evidence="1 2">5GH32-13</strain>
    </source>
</reference>
<accession>A0A3B7MMD0</accession>